<proteinExistence type="inferred from homology"/>
<evidence type="ECO:0000256" key="5">
    <source>
        <dbReference type="ARBA" id="ARBA00022840"/>
    </source>
</evidence>
<keyword evidence="5" id="KW-0067">ATP-binding</keyword>
<comment type="subcellular location">
    <subcellularLocation>
        <location evidence="1">Nucleus</location>
    </subcellularLocation>
</comment>
<evidence type="ECO:0000256" key="3">
    <source>
        <dbReference type="ARBA" id="ARBA00022741"/>
    </source>
</evidence>
<dbReference type="PANTHER" id="PTHR45797:SF3">
    <property type="entry name" value="TRANSCRIPTIONAL REGULATOR ATRX HOMOLOG"/>
    <property type="match status" value="1"/>
</dbReference>
<dbReference type="GO" id="GO:0005634">
    <property type="term" value="C:nucleus"/>
    <property type="evidence" value="ECO:0007669"/>
    <property type="project" value="UniProtKB-SubCell"/>
</dbReference>
<dbReference type="GO" id="GO:0003677">
    <property type="term" value="F:DNA binding"/>
    <property type="evidence" value="ECO:0007669"/>
    <property type="project" value="UniProtKB-KW"/>
</dbReference>
<dbReference type="PANTHER" id="PTHR45797">
    <property type="entry name" value="RAD54-LIKE"/>
    <property type="match status" value="1"/>
</dbReference>
<feature type="non-terminal residue" evidence="8">
    <location>
        <position position="195"/>
    </location>
</feature>
<keyword evidence="7" id="KW-0539">Nucleus</keyword>
<keyword evidence="9" id="KW-1185">Reference proteome</keyword>
<evidence type="ECO:0000256" key="6">
    <source>
        <dbReference type="ARBA" id="ARBA00023125"/>
    </source>
</evidence>
<organism evidence="8 9">
    <name type="scientific">Meganyctiphanes norvegica</name>
    <name type="common">Northern krill</name>
    <name type="synonym">Thysanopoda norvegica</name>
    <dbReference type="NCBI Taxonomy" id="48144"/>
    <lineage>
        <taxon>Eukaryota</taxon>
        <taxon>Metazoa</taxon>
        <taxon>Ecdysozoa</taxon>
        <taxon>Arthropoda</taxon>
        <taxon>Crustacea</taxon>
        <taxon>Multicrustacea</taxon>
        <taxon>Malacostraca</taxon>
        <taxon>Eumalacostraca</taxon>
        <taxon>Eucarida</taxon>
        <taxon>Euphausiacea</taxon>
        <taxon>Euphausiidae</taxon>
        <taxon>Meganyctiphanes</taxon>
    </lineage>
</organism>
<evidence type="ECO:0000256" key="7">
    <source>
        <dbReference type="ARBA" id="ARBA00023242"/>
    </source>
</evidence>
<keyword evidence="4" id="KW-0378">Hydrolase</keyword>
<dbReference type="GO" id="GO:0005524">
    <property type="term" value="F:ATP binding"/>
    <property type="evidence" value="ECO:0007669"/>
    <property type="project" value="UniProtKB-KW"/>
</dbReference>
<dbReference type="InterPro" id="IPR044574">
    <property type="entry name" value="ARIP4-like"/>
</dbReference>
<keyword evidence="4" id="KW-0347">Helicase</keyword>
<evidence type="ECO:0000256" key="1">
    <source>
        <dbReference type="ARBA" id="ARBA00004123"/>
    </source>
</evidence>
<dbReference type="AlphaFoldDB" id="A0AAV2PXW8"/>
<evidence type="ECO:0000313" key="9">
    <source>
        <dbReference type="Proteomes" id="UP001497623"/>
    </source>
</evidence>
<feature type="non-terminal residue" evidence="8">
    <location>
        <position position="1"/>
    </location>
</feature>
<comment type="caution">
    <text evidence="8">The sequence shown here is derived from an EMBL/GenBank/DDBJ whole genome shotgun (WGS) entry which is preliminary data.</text>
</comment>
<dbReference type="Proteomes" id="UP001497623">
    <property type="component" value="Unassembled WGS sequence"/>
</dbReference>
<comment type="similarity">
    <text evidence="2">Belongs to the SNF2/RAD54 helicase family.</text>
</comment>
<evidence type="ECO:0000256" key="2">
    <source>
        <dbReference type="ARBA" id="ARBA00007025"/>
    </source>
</evidence>
<dbReference type="EMBL" id="CAXKWB010002394">
    <property type="protein sequence ID" value="CAL4066813.1"/>
    <property type="molecule type" value="Genomic_DNA"/>
</dbReference>
<evidence type="ECO:0000313" key="8">
    <source>
        <dbReference type="EMBL" id="CAL4066813.1"/>
    </source>
</evidence>
<dbReference type="GO" id="GO:0004386">
    <property type="term" value="F:helicase activity"/>
    <property type="evidence" value="ECO:0007669"/>
    <property type="project" value="UniProtKB-KW"/>
</dbReference>
<reference evidence="8 9" key="1">
    <citation type="submission" date="2024-05" db="EMBL/GenBank/DDBJ databases">
        <authorList>
            <person name="Wallberg A."/>
        </authorList>
    </citation>
    <scope>NUCLEOTIDE SEQUENCE [LARGE SCALE GENOMIC DNA]</scope>
</reference>
<name>A0AAV2PXW8_MEGNR</name>
<sequence length="195" mass="22479">VTRDVQRKSRSGLFVDYNHLSRVWTHPLMLLLSLQNLKENFSMCDLDHSSNDTAKEMSLSEDESETGGKRKHLTNLKRVKKIRKTHDMNNNYITENNSEEDNCNTCDTEIGSTVMDSSKEPKHCKGHILKNQENGYISSCGMAKSDLVPRDWWKSVLTENDIDYTDPNFMHQIEHSGKLMLLMDILRECSLIGEK</sequence>
<dbReference type="GO" id="GO:0016887">
    <property type="term" value="F:ATP hydrolysis activity"/>
    <property type="evidence" value="ECO:0007669"/>
    <property type="project" value="InterPro"/>
</dbReference>
<keyword evidence="3" id="KW-0547">Nucleotide-binding</keyword>
<protein>
    <submittedName>
        <fullName evidence="8">Uncharacterized protein</fullName>
    </submittedName>
</protein>
<gene>
    <name evidence="8" type="ORF">MNOR_LOCUS5997</name>
</gene>
<accession>A0AAV2PXW8</accession>
<evidence type="ECO:0000256" key="4">
    <source>
        <dbReference type="ARBA" id="ARBA00022806"/>
    </source>
</evidence>
<keyword evidence="6" id="KW-0238">DNA-binding</keyword>